<sequence length="135" mass="15400">MAFETIVHEGKLYRKVDRRVKKGDRYVTPKKNRFNADLTKGKVYELQKDEWGRLFFRDNADDARYFPLEAEDVYVLEAVEDAAPITLISTTPAVEKTYTLQVTDSTLATIRNAALLLPVEIGMGLLAQFEAIRQS</sequence>
<gene>
    <name evidence="1" type="ORF">EEL30_15610</name>
</gene>
<organism evidence="1 2">
    <name type="scientific">Brevibacillus laterosporus</name>
    <name type="common">Bacillus laterosporus</name>
    <dbReference type="NCBI Taxonomy" id="1465"/>
    <lineage>
        <taxon>Bacteria</taxon>
        <taxon>Bacillati</taxon>
        <taxon>Bacillota</taxon>
        <taxon>Bacilli</taxon>
        <taxon>Bacillales</taxon>
        <taxon>Paenibacillaceae</taxon>
        <taxon>Brevibacillus</taxon>
    </lineage>
</organism>
<dbReference type="AlphaFoldDB" id="A0A518V9C8"/>
<accession>A0A518V9C8</accession>
<evidence type="ECO:0000313" key="2">
    <source>
        <dbReference type="Proteomes" id="UP000319432"/>
    </source>
</evidence>
<reference evidence="1 2" key="1">
    <citation type="submission" date="2018-11" db="EMBL/GenBank/DDBJ databases">
        <title>Phylogenetic determinants of toxin gene distribution in genomes of Brevibacillus laterosporus.</title>
        <authorList>
            <person name="Glare T.R."/>
            <person name="Durrant A."/>
            <person name="Berry C."/>
            <person name="Palma L."/>
            <person name="Ormskirk M."/>
            <person name="Cox M.O."/>
        </authorList>
    </citation>
    <scope>NUCLEOTIDE SEQUENCE [LARGE SCALE GENOMIC DNA]</scope>
    <source>
        <strain evidence="1 2">1821L</strain>
    </source>
</reference>
<dbReference type="EMBL" id="CP033464">
    <property type="protein sequence ID" value="QDX93598.1"/>
    <property type="molecule type" value="Genomic_DNA"/>
</dbReference>
<keyword evidence="2" id="KW-1185">Reference proteome</keyword>
<evidence type="ECO:0000313" key="1">
    <source>
        <dbReference type="EMBL" id="QDX93598.1"/>
    </source>
</evidence>
<proteinExistence type="predicted"/>
<protein>
    <submittedName>
        <fullName evidence="1">Uncharacterized protein</fullName>
    </submittedName>
</protein>
<dbReference type="Proteomes" id="UP000319432">
    <property type="component" value="Chromosome"/>
</dbReference>
<name>A0A518V9C8_BRELA</name>